<protein>
    <submittedName>
        <fullName evidence="1">Uncharacterized protein</fullName>
    </submittedName>
</protein>
<keyword evidence="2" id="KW-1185">Reference proteome</keyword>
<reference evidence="2" key="1">
    <citation type="journal article" date="2022" name="Mol. Ecol. Resour.">
        <title>The genomes of chicory, endive, great burdock and yacon provide insights into Asteraceae palaeo-polyploidization history and plant inulin production.</title>
        <authorList>
            <person name="Fan W."/>
            <person name="Wang S."/>
            <person name="Wang H."/>
            <person name="Wang A."/>
            <person name="Jiang F."/>
            <person name="Liu H."/>
            <person name="Zhao H."/>
            <person name="Xu D."/>
            <person name="Zhang Y."/>
        </authorList>
    </citation>
    <scope>NUCLEOTIDE SEQUENCE [LARGE SCALE GENOMIC DNA]</scope>
    <source>
        <strain evidence="2">cv. Yunnan</strain>
    </source>
</reference>
<evidence type="ECO:0000313" key="1">
    <source>
        <dbReference type="EMBL" id="KAI3787370.1"/>
    </source>
</evidence>
<organism evidence="1 2">
    <name type="scientific">Smallanthus sonchifolius</name>
    <dbReference type="NCBI Taxonomy" id="185202"/>
    <lineage>
        <taxon>Eukaryota</taxon>
        <taxon>Viridiplantae</taxon>
        <taxon>Streptophyta</taxon>
        <taxon>Embryophyta</taxon>
        <taxon>Tracheophyta</taxon>
        <taxon>Spermatophyta</taxon>
        <taxon>Magnoliopsida</taxon>
        <taxon>eudicotyledons</taxon>
        <taxon>Gunneridae</taxon>
        <taxon>Pentapetalae</taxon>
        <taxon>asterids</taxon>
        <taxon>campanulids</taxon>
        <taxon>Asterales</taxon>
        <taxon>Asteraceae</taxon>
        <taxon>Asteroideae</taxon>
        <taxon>Heliantheae alliance</taxon>
        <taxon>Millerieae</taxon>
        <taxon>Smallanthus</taxon>
    </lineage>
</organism>
<gene>
    <name evidence="1" type="ORF">L1987_41798</name>
</gene>
<comment type="caution">
    <text evidence="1">The sequence shown here is derived from an EMBL/GenBank/DDBJ whole genome shotgun (WGS) entry which is preliminary data.</text>
</comment>
<proteinExistence type="predicted"/>
<dbReference type="EMBL" id="CM042030">
    <property type="protein sequence ID" value="KAI3787370.1"/>
    <property type="molecule type" value="Genomic_DNA"/>
</dbReference>
<dbReference type="Proteomes" id="UP001056120">
    <property type="component" value="Linkage Group LG13"/>
</dbReference>
<reference evidence="1 2" key="2">
    <citation type="journal article" date="2022" name="Mol. Ecol. Resour.">
        <title>The genomes of chicory, endive, great burdock and yacon provide insights into Asteraceae paleo-polyploidization history and plant inulin production.</title>
        <authorList>
            <person name="Fan W."/>
            <person name="Wang S."/>
            <person name="Wang H."/>
            <person name="Wang A."/>
            <person name="Jiang F."/>
            <person name="Liu H."/>
            <person name="Zhao H."/>
            <person name="Xu D."/>
            <person name="Zhang Y."/>
        </authorList>
    </citation>
    <scope>NUCLEOTIDE SEQUENCE [LARGE SCALE GENOMIC DNA]</scope>
    <source>
        <strain evidence="2">cv. Yunnan</strain>
        <tissue evidence="1">Leaves</tissue>
    </source>
</reference>
<name>A0ACB9GWN3_9ASTR</name>
<accession>A0ACB9GWN3</accession>
<evidence type="ECO:0000313" key="2">
    <source>
        <dbReference type="Proteomes" id="UP001056120"/>
    </source>
</evidence>
<sequence>MDLPHRTLLRTPSPTEKMVLETMLHARSVQRLDMLHRDATSEEDVEVEVAGTVIKVAVVIALVAPTPLVEVWIRSTRSILGYFHHGLMDHTAIYVDTLVGQPCSMANLLVLENSVNSCNSATENRWGFEVIGVSENHCSCQLYYSLTSKKLKK</sequence>